<comment type="caution">
    <text evidence="1">The sequence shown here is derived from an EMBL/GenBank/DDBJ whole genome shotgun (WGS) entry which is preliminary data.</text>
</comment>
<accession>A0A8J4VRK7</accession>
<dbReference type="OrthoDB" id="1729598at2759"/>
<keyword evidence="2" id="KW-1185">Reference proteome</keyword>
<dbReference type="EMBL" id="JRKL02002553">
    <property type="protein sequence ID" value="KAF3958466.1"/>
    <property type="molecule type" value="Genomic_DNA"/>
</dbReference>
<dbReference type="AlphaFoldDB" id="A0A8J4VRK7"/>
<evidence type="ECO:0000313" key="2">
    <source>
        <dbReference type="Proteomes" id="UP000737018"/>
    </source>
</evidence>
<gene>
    <name evidence="1" type="ORF">CMV_016637</name>
</gene>
<sequence length="96" mass="10430">MWTESALVTEWRLEAARGGDEEGFFRYWTPSIKKLLGETSQADGGNQFLLLQVLLCHMGCRVGNGVGDVEEVTFLYGLTPGACLKCYGVNVALLAG</sequence>
<reference evidence="1" key="1">
    <citation type="submission" date="2020-03" db="EMBL/GenBank/DDBJ databases">
        <title>Castanea mollissima Vanexum genome sequencing.</title>
        <authorList>
            <person name="Staton M."/>
        </authorList>
    </citation>
    <scope>NUCLEOTIDE SEQUENCE</scope>
    <source>
        <tissue evidence="1">Leaf</tissue>
    </source>
</reference>
<dbReference type="Proteomes" id="UP000737018">
    <property type="component" value="Unassembled WGS sequence"/>
</dbReference>
<dbReference type="InterPro" id="IPR027417">
    <property type="entry name" value="P-loop_NTPase"/>
</dbReference>
<proteinExistence type="predicted"/>
<dbReference type="Gene3D" id="3.40.50.300">
    <property type="entry name" value="P-loop containing nucleotide triphosphate hydrolases"/>
    <property type="match status" value="1"/>
</dbReference>
<organism evidence="1 2">
    <name type="scientific">Castanea mollissima</name>
    <name type="common">Chinese chestnut</name>
    <dbReference type="NCBI Taxonomy" id="60419"/>
    <lineage>
        <taxon>Eukaryota</taxon>
        <taxon>Viridiplantae</taxon>
        <taxon>Streptophyta</taxon>
        <taxon>Embryophyta</taxon>
        <taxon>Tracheophyta</taxon>
        <taxon>Spermatophyta</taxon>
        <taxon>Magnoliopsida</taxon>
        <taxon>eudicotyledons</taxon>
        <taxon>Gunneridae</taxon>
        <taxon>Pentapetalae</taxon>
        <taxon>rosids</taxon>
        <taxon>fabids</taxon>
        <taxon>Fagales</taxon>
        <taxon>Fagaceae</taxon>
        <taxon>Castanea</taxon>
    </lineage>
</organism>
<protein>
    <submittedName>
        <fullName evidence="1">Uncharacterized protein</fullName>
    </submittedName>
</protein>
<evidence type="ECO:0000313" key="1">
    <source>
        <dbReference type="EMBL" id="KAF3958466.1"/>
    </source>
</evidence>
<name>A0A8J4VRK7_9ROSI</name>